<feature type="region of interest" description="Disordered" evidence="1">
    <location>
        <begin position="1136"/>
        <end position="1165"/>
    </location>
</feature>
<feature type="region of interest" description="Disordered" evidence="1">
    <location>
        <begin position="700"/>
        <end position="729"/>
    </location>
</feature>
<feature type="compositionally biased region" description="Polar residues" evidence="1">
    <location>
        <begin position="362"/>
        <end position="371"/>
    </location>
</feature>
<organism evidence="2 3">
    <name type="scientific">Eimeria brunetti</name>
    <dbReference type="NCBI Taxonomy" id="51314"/>
    <lineage>
        <taxon>Eukaryota</taxon>
        <taxon>Sar</taxon>
        <taxon>Alveolata</taxon>
        <taxon>Apicomplexa</taxon>
        <taxon>Conoidasida</taxon>
        <taxon>Coccidia</taxon>
        <taxon>Eucoccidiorida</taxon>
        <taxon>Eimeriorina</taxon>
        <taxon>Eimeriidae</taxon>
        <taxon>Eimeria</taxon>
    </lineage>
</organism>
<accession>U6LVP1</accession>
<feature type="compositionally biased region" description="Low complexity" evidence="1">
    <location>
        <begin position="118"/>
        <end position="130"/>
    </location>
</feature>
<protein>
    <submittedName>
        <fullName evidence="2">Uncharacterized protein</fullName>
    </submittedName>
</protein>
<dbReference type="PANTHER" id="PTHR10019">
    <property type="entry name" value="SNF5"/>
    <property type="match status" value="1"/>
</dbReference>
<feature type="compositionally biased region" description="Pro residues" evidence="1">
    <location>
        <begin position="1143"/>
        <end position="1153"/>
    </location>
</feature>
<evidence type="ECO:0000313" key="2">
    <source>
        <dbReference type="EMBL" id="CDJ51865.1"/>
    </source>
</evidence>
<dbReference type="EMBL" id="HG713031">
    <property type="protein sequence ID" value="CDJ51865.1"/>
    <property type="molecule type" value="Genomic_DNA"/>
</dbReference>
<reference evidence="2" key="2">
    <citation type="submission" date="2013-10" db="EMBL/GenBank/DDBJ databases">
        <authorList>
            <person name="Aslett M."/>
        </authorList>
    </citation>
    <scope>NUCLEOTIDE SEQUENCE [LARGE SCALE GENOMIC DNA]</scope>
    <source>
        <strain evidence="2">Houghton</strain>
    </source>
</reference>
<feature type="region of interest" description="Disordered" evidence="1">
    <location>
        <begin position="307"/>
        <end position="407"/>
    </location>
</feature>
<evidence type="ECO:0000313" key="3">
    <source>
        <dbReference type="Proteomes" id="UP000030750"/>
    </source>
</evidence>
<feature type="region of interest" description="Disordered" evidence="1">
    <location>
        <begin position="980"/>
        <end position="1005"/>
    </location>
</feature>
<feature type="compositionally biased region" description="Low complexity" evidence="1">
    <location>
        <begin position="313"/>
        <end position="328"/>
    </location>
</feature>
<reference evidence="2" key="1">
    <citation type="submission" date="2013-10" db="EMBL/GenBank/DDBJ databases">
        <title>Genomic analysis of the causative agents of coccidiosis in chickens.</title>
        <authorList>
            <person name="Reid A.J."/>
            <person name="Blake D."/>
            <person name="Billington K."/>
            <person name="Browne H."/>
            <person name="Dunn M."/>
            <person name="Hung S."/>
            <person name="Kawahara F."/>
            <person name="Miranda-Saavedra D."/>
            <person name="Mourier T."/>
            <person name="Nagra H."/>
            <person name="Otto T.D."/>
            <person name="Rawlings N."/>
            <person name="Sanchez A."/>
            <person name="Sanders M."/>
            <person name="Subramaniam C."/>
            <person name="Tay Y."/>
            <person name="Dear P."/>
            <person name="Doerig C."/>
            <person name="Gruber A."/>
            <person name="Parkinson J."/>
            <person name="Shirley M."/>
            <person name="Wan K.L."/>
            <person name="Berriman M."/>
            <person name="Tomley F."/>
            <person name="Pain A."/>
        </authorList>
    </citation>
    <scope>NUCLEOTIDE SEQUENCE [LARGE SCALE GENOMIC DNA]</scope>
    <source>
        <strain evidence="2">Houghton</strain>
    </source>
</reference>
<dbReference type="VEuPathDB" id="ToxoDB:EBH_0045210"/>
<feature type="region of interest" description="Disordered" evidence="1">
    <location>
        <begin position="118"/>
        <end position="142"/>
    </location>
</feature>
<feature type="compositionally biased region" description="Low complexity" evidence="1">
    <location>
        <begin position="28"/>
        <end position="51"/>
    </location>
</feature>
<sequence>MLLASGEVSFKHPGAPSFLGEGDSSGGLAPSVTPLTPSLPLQQQQQQQQQQPCNCWPYVAEQPATGGVPVGSAACRAPGGSPLEPPAGALPGGPLQLPVAAGSPSCLGVEGSRLTSPVAAPPVDGAAATGGPPGSSPPVWVSGGTCNRGPSMPTSCPSPCTPAASYQPCHVSCLGKPLQQSPLPCYPSLLMGASLGPAGQVMQQHQRSSPQGPLMSQQPPQHSVLLQQQLVQQQHLVQQPVLQPQLLQQPGGSLSLCVRPEAVNMITVALRRYLAAVVSEVYRDVGSPWQSSSSCCSQQLQQLPLCRKDHEGGSSPIGTSSTATTSGGLEEEEDSAFSTSGSNSSNIAGPSTSSSSSSSSSRCGETTQSTLALPKGLSSDDSPAAPRPTTAANAANAAAAGGDEGSPEVGWSLLCKKETYYGNASSGAASAGAAGAGGAAAGSAAGAAAAQAATASSGGEQAFHLHAIRNGPSEHLAKYVVVLLPFLSDSPQELRARNPQCFVDIRMQLEALHVRLQEQQQYQQQLPLQPQHHQHQMAVQHQPLPMQQQAQHPQISLQQQQQQPMALQQQPHQQQIALQQHRQMPLQQQPEMRLHHPQQLPLQQQPQQDVCMDQPQQISLQQQQLPTLLQQQQQLTRATSLPAAPTGFAAGCCSTLREATVAGSAAGGAAAGTAAAGFNGADGSYGGPIVPHGWQGVDAAAGGDGVRGEVRGRPSWPVDESLRWGPPASSDCPGGAPYGFMGAPGAGATKGECGGSCSSSGTDTAALVQLPRGALPPSLSGSGAGEAANAAAAAAGDCMVPRMGLGTVGSCSHDELNSPGRLMMPWGSRGGLPRPAPPPLGPLVALDSAAAAGASPPGCMWSISSPASAAVAPNSLVAAPGAAAAQTGLAAVGLLPLRKKLVPAELGSVISAEGLGRSPRGNVRVCHSQPHNAWLVLCCAGGVESRAFSVLQLGYEGAKRVALLYAAQCRRHLNSRRAAAQKPPVGLGGVGEVTPDRSSKVKGSEEASAELAATGLGSTGPPGGCFNLIDCSGDVPYTTRSDVSASRVARLSRRAMELPYVHGVRFEAETFAWVAQMRGEARRFLVKKHGFIKSRLCAVEKIQAWRATLPPAALEQELKVEQEVLEMLRAPGANPAALAQPMPLGPPLQPLPAPDFRETSASLDF</sequence>
<dbReference type="AlphaFoldDB" id="U6LVP1"/>
<feature type="compositionally biased region" description="Low complexity" evidence="1">
    <location>
        <begin position="524"/>
        <end position="590"/>
    </location>
</feature>
<feature type="compositionally biased region" description="Polar residues" evidence="1">
    <location>
        <begin position="201"/>
        <end position="215"/>
    </location>
</feature>
<proteinExistence type="predicted"/>
<name>U6LVP1_9EIME</name>
<keyword evidence="3" id="KW-1185">Reference proteome</keyword>
<feature type="region of interest" description="Disordered" evidence="1">
    <location>
        <begin position="524"/>
        <end position="604"/>
    </location>
</feature>
<feature type="compositionally biased region" description="Basic and acidic residues" evidence="1">
    <location>
        <begin position="994"/>
        <end position="1005"/>
    </location>
</feature>
<feature type="region of interest" description="Disordered" evidence="1">
    <location>
        <begin position="1"/>
        <end position="51"/>
    </location>
</feature>
<gene>
    <name evidence="2" type="ORF">EBH_0045210</name>
</gene>
<feature type="compositionally biased region" description="Low complexity" evidence="1">
    <location>
        <begin position="383"/>
        <end position="400"/>
    </location>
</feature>
<feature type="region of interest" description="Disordered" evidence="1">
    <location>
        <begin position="198"/>
        <end position="221"/>
    </location>
</feature>
<feature type="compositionally biased region" description="Low complexity" evidence="1">
    <location>
        <begin position="336"/>
        <end position="361"/>
    </location>
</feature>
<dbReference type="Proteomes" id="UP000030750">
    <property type="component" value="Unassembled WGS sequence"/>
</dbReference>
<evidence type="ECO:0000256" key="1">
    <source>
        <dbReference type="SAM" id="MobiDB-lite"/>
    </source>
</evidence>
<dbReference type="OrthoDB" id="346650at2759"/>